<dbReference type="PANTHER" id="PTHR45677">
    <property type="entry name" value="GLUTAMATE DECARBOXYLASE-RELATED"/>
    <property type="match status" value="1"/>
</dbReference>
<dbReference type="Proteomes" id="UP000596742">
    <property type="component" value="Unassembled WGS sequence"/>
</dbReference>
<dbReference type="Gene3D" id="3.40.640.10">
    <property type="entry name" value="Type I PLP-dependent aspartate aminotransferase-like (Major domain)"/>
    <property type="match status" value="1"/>
</dbReference>
<feature type="modified residue" description="N6-(pyridoxal phosphate)lysine" evidence="6">
    <location>
        <position position="10"/>
    </location>
</feature>
<dbReference type="InterPro" id="IPR015424">
    <property type="entry name" value="PyrdxlP-dep_Trfase"/>
</dbReference>
<reference evidence="8" key="1">
    <citation type="submission" date="2018-11" db="EMBL/GenBank/DDBJ databases">
        <authorList>
            <person name="Alioto T."/>
            <person name="Alioto T."/>
        </authorList>
    </citation>
    <scope>NUCLEOTIDE SEQUENCE</scope>
</reference>
<dbReference type="SUPFAM" id="SSF53383">
    <property type="entry name" value="PLP-dependent transferases"/>
    <property type="match status" value="1"/>
</dbReference>
<protein>
    <recommendedName>
        <fullName evidence="10">Glutamate decarboxylase</fullName>
    </recommendedName>
</protein>
<dbReference type="AlphaFoldDB" id="A0A8B6HEX5"/>
<evidence type="ECO:0000313" key="8">
    <source>
        <dbReference type="EMBL" id="VDI77947.1"/>
    </source>
</evidence>
<comment type="similarity">
    <text evidence="2 7">Belongs to the group II decarboxylase family.</text>
</comment>
<dbReference type="InterPro" id="IPR015421">
    <property type="entry name" value="PyrdxlP-dep_Trfase_major"/>
</dbReference>
<organism evidence="8 9">
    <name type="scientific">Mytilus galloprovincialis</name>
    <name type="common">Mediterranean mussel</name>
    <dbReference type="NCBI Taxonomy" id="29158"/>
    <lineage>
        <taxon>Eukaryota</taxon>
        <taxon>Metazoa</taxon>
        <taxon>Spiralia</taxon>
        <taxon>Lophotrochozoa</taxon>
        <taxon>Mollusca</taxon>
        <taxon>Bivalvia</taxon>
        <taxon>Autobranchia</taxon>
        <taxon>Pteriomorphia</taxon>
        <taxon>Mytilida</taxon>
        <taxon>Mytiloidea</taxon>
        <taxon>Mytilidae</taxon>
        <taxon>Mytilinae</taxon>
        <taxon>Mytilus</taxon>
    </lineage>
</organism>
<evidence type="ECO:0000256" key="5">
    <source>
        <dbReference type="ARBA" id="ARBA00023239"/>
    </source>
</evidence>
<keyword evidence="5 7" id="KW-0456">Lyase</keyword>
<comment type="caution">
    <text evidence="8">The sequence shown here is derived from an EMBL/GenBank/DDBJ whole genome shotgun (WGS) entry which is preliminary data.</text>
</comment>
<dbReference type="GO" id="GO:0009449">
    <property type="term" value="P:gamma-aminobutyric acid biosynthetic process"/>
    <property type="evidence" value="ECO:0007669"/>
    <property type="project" value="TreeGrafter"/>
</dbReference>
<dbReference type="PANTHER" id="PTHR45677:SF10">
    <property type="entry name" value="GLUTAMATE DECARBOXYLASE"/>
    <property type="match status" value="1"/>
</dbReference>
<feature type="non-terminal residue" evidence="8">
    <location>
        <position position="151"/>
    </location>
</feature>
<dbReference type="OrthoDB" id="392571at2759"/>
<keyword evidence="9" id="KW-1185">Reference proteome</keyword>
<evidence type="ECO:0000256" key="2">
    <source>
        <dbReference type="ARBA" id="ARBA00009533"/>
    </source>
</evidence>
<proteinExistence type="inferred from homology"/>
<dbReference type="Pfam" id="PF00282">
    <property type="entry name" value="Pyridoxal_deC"/>
    <property type="match status" value="1"/>
</dbReference>
<keyword evidence="4 6" id="KW-0663">Pyridoxal phosphate</keyword>
<evidence type="ECO:0000256" key="6">
    <source>
        <dbReference type="PIRSR" id="PIRSR602129-50"/>
    </source>
</evidence>
<evidence type="ECO:0000256" key="3">
    <source>
        <dbReference type="ARBA" id="ARBA00022793"/>
    </source>
</evidence>
<accession>A0A8B6HEX5</accession>
<evidence type="ECO:0000256" key="4">
    <source>
        <dbReference type="ARBA" id="ARBA00022898"/>
    </source>
</evidence>
<comment type="cofactor">
    <cofactor evidence="1 6 7">
        <name>pyridoxal 5'-phosphate</name>
        <dbReference type="ChEBI" id="CHEBI:597326"/>
    </cofactor>
</comment>
<dbReference type="EMBL" id="UYJE01009909">
    <property type="protein sequence ID" value="VDI77947.1"/>
    <property type="molecule type" value="Genomic_DNA"/>
</dbReference>
<dbReference type="InterPro" id="IPR015422">
    <property type="entry name" value="PyrdxlP-dep_Trfase_small"/>
</dbReference>
<evidence type="ECO:0000256" key="1">
    <source>
        <dbReference type="ARBA" id="ARBA00001933"/>
    </source>
</evidence>
<gene>
    <name evidence="8" type="ORF">MGAL_10B022141</name>
</gene>
<keyword evidence="3" id="KW-0210">Decarboxylase</keyword>
<dbReference type="GO" id="GO:0004351">
    <property type="term" value="F:glutamate decarboxylase activity"/>
    <property type="evidence" value="ECO:0007669"/>
    <property type="project" value="TreeGrafter"/>
</dbReference>
<name>A0A8B6HEX5_MYTGA</name>
<dbReference type="Gene3D" id="3.90.1150.10">
    <property type="entry name" value="Aspartate Aminotransferase, domain 1"/>
    <property type="match status" value="1"/>
</dbReference>
<dbReference type="GO" id="GO:0005737">
    <property type="term" value="C:cytoplasm"/>
    <property type="evidence" value="ECO:0007669"/>
    <property type="project" value="TreeGrafter"/>
</dbReference>
<dbReference type="PROSITE" id="PS00392">
    <property type="entry name" value="DDC_GAD_HDC_YDC"/>
    <property type="match status" value="1"/>
</dbReference>
<sequence length="151" mass="17118">ADSMTWNPHKMMGTPLQCSAILLKEKGVLLDVNQTGATYLYHKDKHYDTGFDTGDKSIQCGRHNDVFKLWLMWRSKGDAGFKDQIDLFFTLSKYLVGEIKKRPRFQLVLEELSVAIFKATCRRVAILPTTELALIVTQLFPCTQSNTCLAA</sequence>
<evidence type="ECO:0008006" key="10">
    <source>
        <dbReference type="Google" id="ProtNLM"/>
    </source>
</evidence>
<dbReference type="InterPro" id="IPR002129">
    <property type="entry name" value="PyrdxlP-dep_de-COase"/>
</dbReference>
<dbReference type="GO" id="GO:0030170">
    <property type="term" value="F:pyridoxal phosphate binding"/>
    <property type="evidence" value="ECO:0007669"/>
    <property type="project" value="InterPro"/>
</dbReference>
<evidence type="ECO:0000313" key="9">
    <source>
        <dbReference type="Proteomes" id="UP000596742"/>
    </source>
</evidence>
<evidence type="ECO:0000256" key="7">
    <source>
        <dbReference type="RuleBase" id="RU000382"/>
    </source>
</evidence>
<dbReference type="InterPro" id="IPR021115">
    <property type="entry name" value="Pyridoxal-P_BS"/>
</dbReference>